<keyword evidence="2" id="KW-1185">Reference proteome</keyword>
<protein>
    <submittedName>
        <fullName evidence="1">Uncharacterized protein</fullName>
    </submittedName>
</protein>
<reference evidence="1" key="1">
    <citation type="submission" date="2023-11" db="EMBL/GenBank/DDBJ databases">
        <title>Genome assemblies of two species of porcelain crab, Petrolisthes cinctipes and Petrolisthes manimaculis (Anomura: Porcellanidae).</title>
        <authorList>
            <person name="Angst P."/>
        </authorList>
    </citation>
    <scope>NUCLEOTIDE SEQUENCE</scope>
    <source>
        <strain evidence="1">PB745_02</strain>
        <tissue evidence="1">Gill</tissue>
    </source>
</reference>
<sequence>MVVWREETTNQQPTNVPPLCLCPLTLVSPSPSTPPLSTCAHNWFITGKVATSEGWLAGWKGEMEWGSSGTRHTPPLLYFP</sequence>
<gene>
    <name evidence="1" type="ORF">Pmani_018798</name>
</gene>
<evidence type="ECO:0000313" key="1">
    <source>
        <dbReference type="EMBL" id="KAK4309575.1"/>
    </source>
</evidence>
<proteinExistence type="predicted"/>
<accession>A0AAE1U807</accession>
<dbReference type="EMBL" id="JAWZYT010001734">
    <property type="protein sequence ID" value="KAK4309575.1"/>
    <property type="molecule type" value="Genomic_DNA"/>
</dbReference>
<organism evidence="1 2">
    <name type="scientific">Petrolisthes manimaculis</name>
    <dbReference type="NCBI Taxonomy" id="1843537"/>
    <lineage>
        <taxon>Eukaryota</taxon>
        <taxon>Metazoa</taxon>
        <taxon>Ecdysozoa</taxon>
        <taxon>Arthropoda</taxon>
        <taxon>Crustacea</taxon>
        <taxon>Multicrustacea</taxon>
        <taxon>Malacostraca</taxon>
        <taxon>Eumalacostraca</taxon>
        <taxon>Eucarida</taxon>
        <taxon>Decapoda</taxon>
        <taxon>Pleocyemata</taxon>
        <taxon>Anomura</taxon>
        <taxon>Galatheoidea</taxon>
        <taxon>Porcellanidae</taxon>
        <taxon>Petrolisthes</taxon>
    </lineage>
</organism>
<evidence type="ECO:0000313" key="2">
    <source>
        <dbReference type="Proteomes" id="UP001292094"/>
    </source>
</evidence>
<dbReference type="Proteomes" id="UP001292094">
    <property type="component" value="Unassembled WGS sequence"/>
</dbReference>
<name>A0AAE1U807_9EUCA</name>
<dbReference type="AlphaFoldDB" id="A0AAE1U807"/>
<comment type="caution">
    <text evidence="1">The sequence shown here is derived from an EMBL/GenBank/DDBJ whole genome shotgun (WGS) entry which is preliminary data.</text>
</comment>